<reference evidence="3" key="1">
    <citation type="submission" date="2022-09" db="EMBL/GenBank/DDBJ databases">
        <title>Novel species in genus Arthrobacter.</title>
        <authorList>
            <person name="Liu Y."/>
        </authorList>
    </citation>
    <scope>NUCLEOTIDE SEQUENCE</scope>
    <source>
        <strain evidence="3">Zg-Y815</strain>
    </source>
</reference>
<keyword evidence="4" id="KW-1185">Reference proteome</keyword>
<gene>
    <name evidence="3" type="ORF">N2K95_05065</name>
</gene>
<accession>A0ABY5YT98</accession>
<dbReference type="InterPro" id="IPR036188">
    <property type="entry name" value="FAD/NAD-bd_sf"/>
</dbReference>
<protein>
    <submittedName>
        <fullName evidence="3">FAD-binding oxidoreductase</fullName>
    </submittedName>
</protein>
<evidence type="ECO:0000313" key="3">
    <source>
        <dbReference type="EMBL" id="UWX98045.1"/>
    </source>
</evidence>
<proteinExistence type="predicted"/>
<evidence type="ECO:0000256" key="1">
    <source>
        <dbReference type="ARBA" id="ARBA00023002"/>
    </source>
</evidence>
<dbReference type="Proteomes" id="UP001059859">
    <property type="component" value="Chromosome"/>
</dbReference>
<dbReference type="RefSeq" id="WP_260653201.1">
    <property type="nucleotide sequence ID" value="NZ_CP104275.1"/>
</dbReference>
<feature type="domain" description="FAD dependent oxidoreductase" evidence="2">
    <location>
        <begin position="8"/>
        <end position="363"/>
    </location>
</feature>
<sequence>MTASTACDILVIGGGIAGLSLAAEVAARLAASRQSASGQAAAGQNRGSSGGVVLVEAEPTLGYHTSSRSARQLIPSYGPPVIQHLTVRTLALIRAAEADLPEPVLAPRSFLLIGDEEPVRDRASAHMHPVMPAEALGLAPELRPEAFSAAGLDTTSVACNTDALLDYHRERLTAAGGRIVTGQRVQAARRTGSPGRQRWEAAADGMRFEAPVVVNAAGAWADIVAEIFGARPQGLTPYRRTAAVVDVERPLDAGAPMVADAGDRFYYRPEGRQVLISPSEREPSVAEDSRPRDADVQALVELVNTVTTMGITGVARAWTGLRTETPDGLPAVGWDPAVPGFFWLAGQGGYGFQTSSAIAELAAGILLAEGVENGAREALSPARHQV</sequence>
<dbReference type="InterPro" id="IPR006076">
    <property type="entry name" value="FAD-dep_OxRdtase"/>
</dbReference>
<dbReference type="SUPFAM" id="SSF51905">
    <property type="entry name" value="FAD/NAD(P)-binding domain"/>
    <property type="match status" value="1"/>
</dbReference>
<dbReference type="PANTHER" id="PTHR13847">
    <property type="entry name" value="SARCOSINE DEHYDROGENASE-RELATED"/>
    <property type="match status" value="1"/>
</dbReference>
<evidence type="ECO:0000313" key="4">
    <source>
        <dbReference type="Proteomes" id="UP001059859"/>
    </source>
</evidence>
<evidence type="ECO:0000259" key="2">
    <source>
        <dbReference type="Pfam" id="PF01266"/>
    </source>
</evidence>
<dbReference type="Gene3D" id="3.50.50.60">
    <property type="entry name" value="FAD/NAD(P)-binding domain"/>
    <property type="match status" value="1"/>
</dbReference>
<dbReference type="Gene3D" id="3.30.9.10">
    <property type="entry name" value="D-Amino Acid Oxidase, subunit A, domain 2"/>
    <property type="match status" value="1"/>
</dbReference>
<dbReference type="EMBL" id="CP104275">
    <property type="protein sequence ID" value="UWX98045.1"/>
    <property type="molecule type" value="Genomic_DNA"/>
</dbReference>
<dbReference type="PANTHER" id="PTHR13847:SF287">
    <property type="entry name" value="FAD-DEPENDENT OXIDOREDUCTASE DOMAIN-CONTAINING PROTEIN 1"/>
    <property type="match status" value="1"/>
</dbReference>
<dbReference type="Pfam" id="PF01266">
    <property type="entry name" value="DAO"/>
    <property type="match status" value="1"/>
</dbReference>
<organism evidence="3 4">
    <name type="scientific">Arthrobacter zhaoxinii</name>
    <dbReference type="NCBI Taxonomy" id="2964616"/>
    <lineage>
        <taxon>Bacteria</taxon>
        <taxon>Bacillati</taxon>
        <taxon>Actinomycetota</taxon>
        <taxon>Actinomycetes</taxon>
        <taxon>Micrococcales</taxon>
        <taxon>Micrococcaceae</taxon>
        <taxon>Arthrobacter</taxon>
    </lineage>
</organism>
<name>A0ABY5YT98_9MICC</name>
<keyword evidence="1" id="KW-0560">Oxidoreductase</keyword>